<reference evidence="3 4" key="1">
    <citation type="journal article" date="2016" name="Arch. Microbiol.">
        <title>Streptomyces zhihengii sp. nov., isolated from rhizospheric soil of Psammosilene tunicoides.</title>
        <authorList>
            <person name="Huang M.J."/>
            <person name="Fei J.J."/>
            <person name="Salam N."/>
            <person name="Kim C.J."/>
            <person name="Hozzein W.N."/>
            <person name="Xiao M."/>
            <person name="Huang H.Q."/>
            <person name="Li W.J."/>
        </authorList>
    </citation>
    <scope>NUCLEOTIDE SEQUENCE [LARGE SCALE GENOMIC DNA]</scope>
    <source>
        <strain evidence="3 4">YIM T102</strain>
    </source>
</reference>
<accession>A0ABS2V1V0</accession>
<protein>
    <recommendedName>
        <fullName evidence="5">Lipoprotein</fullName>
    </recommendedName>
</protein>
<keyword evidence="2" id="KW-0732">Signal</keyword>
<name>A0ABS2V1V0_9ACTN</name>
<dbReference type="RefSeq" id="WP_205377892.1">
    <property type="nucleotide sequence ID" value="NZ_JAFEJA010000002.1"/>
</dbReference>
<gene>
    <name evidence="3" type="ORF">JE024_35055</name>
</gene>
<sequence>MAYQWRARKPATRRRGGGRRGLGAALCVALSWTAVACTGSAPRPADDRPAVAATASSSPATDSDYPGVTHEEKYRDAEKGVEAALQEKYGSQWRKDFADVSVHDAIVRVFTTWSPGAEARRRGAAVCDTVASHVHERAPEGQFPSGTEIIVYTEESDSGNTMAYLDVAEGKCRATPAFGG</sequence>
<dbReference type="Proteomes" id="UP000664109">
    <property type="component" value="Unassembled WGS sequence"/>
</dbReference>
<feature type="chain" id="PRO_5046070852" description="Lipoprotein" evidence="2">
    <location>
        <begin position="37"/>
        <end position="180"/>
    </location>
</feature>
<feature type="compositionally biased region" description="Low complexity" evidence="1">
    <location>
        <begin position="50"/>
        <end position="64"/>
    </location>
</feature>
<evidence type="ECO:0000313" key="3">
    <source>
        <dbReference type="EMBL" id="MBM9623810.1"/>
    </source>
</evidence>
<dbReference type="EMBL" id="JAFEJA010000002">
    <property type="protein sequence ID" value="MBM9623810.1"/>
    <property type="molecule type" value="Genomic_DNA"/>
</dbReference>
<proteinExistence type="predicted"/>
<evidence type="ECO:0000256" key="2">
    <source>
        <dbReference type="SAM" id="SignalP"/>
    </source>
</evidence>
<evidence type="ECO:0000313" key="4">
    <source>
        <dbReference type="Proteomes" id="UP000664109"/>
    </source>
</evidence>
<evidence type="ECO:0000256" key="1">
    <source>
        <dbReference type="SAM" id="MobiDB-lite"/>
    </source>
</evidence>
<keyword evidence="4" id="KW-1185">Reference proteome</keyword>
<feature type="region of interest" description="Disordered" evidence="1">
    <location>
        <begin position="40"/>
        <end position="70"/>
    </location>
</feature>
<evidence type="ECO:0008006" key="5">
    <source>
        <dbReference type="Google" id="ProtNLM"/>
    </source>
</evidence>
<comment type="caution">
    <text evidence="3">The sequence shown here is derived from an EMBL/GenBank/DDBJ whole genome shotgun (WGS) entry which is preliminary data.</text>
</comment>
<feature type="signal peptide" evidence="2">
    <location>
        <begin position="1"/>
        <end position="36"/>
    </location>
</feature>
<organism evidence="3 4">
    <name type="scientific">Streptomyces zhihengii</name>
    <dbReference type="NCBI Taxonomy" id="1818004"/>
    <lineage>
        <taxon>Bacteria</taxon>
        <taxon>Bacillati</taxon>
        <taxon>Actinomycetota</taxon>
        <taxon>Actinomycetes</taxon>
        <taxon>Kitasatosporales</taxon>
        <taxon>Streptomycetaceae</taxon>
        <taxon>Streptomyces</taxon>
    </lineage>
</organism>